<gene>
    <name evidence="2" type="ORF">ATO11_09055</name>
</gene>
<dbReference type="RefSeq" id="WP_050530493.1">
    <property type="nucleotide sequence ID" value="NZ_AQQZ01000003.1"/>
</dbReference>
<protein>
    <recommendedName>
        <fullName evidence="4">DUF4386 domain-containing protein</fullName>
    </recommendedName>
</protein>
<keyword evidence="1" id="KW-0472">Membrane</keyword>
<evidence type="ECO:0000313" key="2">
    <source>
        <dbReference type="EMBL" id="KNG94337.1"/>
    </source>
</evidence>
<sequence length="240" mass="25419">MTFLDDPHSTAYARATGVAYLTIAVAGGLAILAIPAQLTAPGEALPSLDLIAANRGLHAVGLGFDALMMVAEVFATALLFFMFRATNPTLSLAAALSRFAMVAVMAAMLFFQAGRLALIEVPSLASADAAPAIDAVLARMHFAGVGIWQLFFWVHLMILGWLVRASGRFPVLIGWGLTIGGFGYLADTVLNHLWPAPWLELPTMVLLGIVTLSEIGFALWLLIMGQRAASDVTGRRAAAL</sequence>
<dbReference type="AlphaFoldDB" id="A0A0L1JRJ2"/>
<dbReference type="Pfam" id="PF14329">
    <property type="entry name" value="DUF4386"/>
    <property type="match status" value="1"/>
</dbReference>
<feature type="transmembrane region" description="Helical" evidence="1">
    <location>
        <begin position="12"/>
        <end position="36"/>
    </location>
</feature>
<dbReference type="Proteomes" id="UP000036938">
    <property type="component" value="Unassembled WGS sequence"/>
</dbReference>
<evidence type="ECO:0008006" key="4">
    <source>
        <dbReference type="Google" id="ProtNLM"/>
    </source>
</evidence>
<dbReference type="InterPro" id="IPR025495">
    <property type="entry name" value="DUF4386"/>
</dbReference>
<dbReference type="STRING" id="1317121.ATO11_09055"/>
<feature type="transmembrane region" description="Helical" evidence="1">
    <location>
        <begin position="206"/>
        <end position="225"/>
    </location>
</feature>
<reference evidence="2 3" key="1">
    <citation type="journal article" date="2015" name="Int. J. Syst. Evol. Microbiol.">
        <title>Aestuariivita atlantica sp. nov., isolated from deep sea sediment of the Atlantic Ocean.</title>
        <authorList>
            <person name="Li G."/>
            <person name="Lai Q."/>
            <person name="Du Y."/>
            <person name="Liu X."/>
            <person name="Sun F."/>
            <person name="Shao Z."/>
        </authorList>
    </citation>
    <scope>NUCLEOTIDE SEQUENCE [LARGE SCALE GENOMIC DNA]</scope>
    <source>
        <strain evidence="2 3">22II-S11-z3</strain>
    </source>
</reference>
<organism evidence="2 3">
    <name type="scientific">Pseudaestuariivita atlantica</name>
    <dbReference type="NCBI Taxonomy" id="1317121"/>
    <lineage>
        <taxon>Bacteria</taxon>
        <taxon>Pseudomonadati</taxon>
        <taxon>Pseudomonadota</taxon>
        <taxon>Alphaproteobacteria</taxon>
        <taxon>Rhodobacterales</taxon>
        <taxon>Paracoccaceae</taxon>
        <taxon>Pseudaestuariivita</taxon>
    </lineage>
</organism>
<name>A0A0L1JRJ2_9RHOB</name>
<evidence type="ECO:0000313" key="3">
    <source>
        <dbReference type="Proteomes" id="UP000036938"/>
    </source>
</evidence>
<dbReference type="PATRIC" id="fig|1317121.7.peg.2421"/>
<proteinExistence type="predicted"/>
<feature type="transmembrane region" description="Helical" evidence="1">
    <location>
        <begin position="56"/>
        <end position="83"/>
    </location>
</feature>
<comment type="caution">
    <text evidence="2">The sequence shown here is derived from an EMBL/GenBank/DDBJ whole genome shotgun (WGS) entry which is preliminary data.</text>
</comment>
<feature type="transmembrane region" description="Helical" evidence="1">
    <location>
        <begin position="95"/>
        <end position="118"/>
    </location>
</feature>
<evidence type="ECO:0000256" key="1">
    <source>
        <dbReference type="SAM" id="Phobius"/>
    </source>
</evidence>
<keyword evidence="1" id="KW-1133">Transmembrane helix</keyword>
<accession>A0A0L1JRJ2</accession>
<keyword evidence="3" id="KW-1185">Reference proteome</keyword>
<feature type="transmembrane region" description="Helical" evidence="1">
    <location>
        <begin position="169"/>
        <end position="186"/>
    </location>
</feature>
<keyword evidence="1" id="KW-0812">Transmembrane</keyword>
<dbReference type="EMBL" id="AQQZ01000003">
    <property type="protein sequence ID" value="KNG94337.1"/>
    <property type="molecule type" value="Genomic_DNA"/>
</dbReference>
<feature type="transmembrane region" description="Helical" evidence="1">
    <location>
        <begin position="138"/>
        <end position="162"/>
    </location>
</feature>
<dbReference type="OrthoDB" id="1160166at2"/>